<dbReference type="InterPro" id="IPR052732">
    <property type="entry name" value="Cell-binding_unc_protein"/>
</dbReference>
<keyword evidence="2" id="KW-1185">Reference proteome</keyword>
<evidence type="ECO:0000313" key="1">
    <source>
        <dbReference type="EMBL" id="MBB5710798.1"/>
    </source>
</evidence>
<dbReference type="EMBL" id="JACIJF010000004">
    <property type="protein sequence ID" value="MBB5710798.1"/>
    <property type="molecule type" value="Genomic_DNA"/>
</dbReference>
<gene>
    <name evidence="1" type="ORF">FHT02_002029</name>
</gene>
<dbReference type="PANTHER" id="PTHR43883">
    <property type="entry name" value="SLR0207 PROTEIN"/>
    <property type="match status" value="1"/>
</dbReference>
<dbReference type="AlphaFoldDB" id="A0A840YIS3"/>
<organism evidence="1 2">
    <name type="scientific">Sphingomonas xinjiangensis</name>
    <dbReference type="NCBI Taxonomy" id="643568"/>
    <lineage>
        <taxon>Bacteria</taxon>
        <taxon>Pseudomonadati</taxon>
        <taxon>Pseudomonadota</taxon>
        <taxon>Alphaproteobacteria</taxon>
        <taxon>Sphingomonadales</taxon>
        <taxon>Sphingomonadaceae</taxon>
        <taxon>Sphingomonas</taxon>
    </lineage>
</organism>
<comment type="caution">
    <text evidence="1">The sequence shown here is derived from an EMBL/GenBank/DDBJ whole genome shotgun (WGS) entry which is preliminary data.</text>
</comment>
<reference evidence="1 2" key="1">
    <citation type="submission" date="2020-08" db="EMBL/GenBank/DDBJ databases">
        <title>Genomic Encyclopedia of Type Strains, Phase IV (KMG-IV): sequencing the most valuable type-strain genomes for metagenomic binning, comparative biology and taxonomic classification.</title>
        <authorList>
            <person name="Goeker M."/>
        </authorList>
    </citation>
    <scope>NUCLEOTIDE SEQUENCE [LARGE SCALE GENOMIC DNA]</scope>
    <source>
        <strain evidence="1 2">DSM 26736</strain>
    </source>
</reference>
<dbReference type="Proteomes" id="UP000527143">
    <property type="component" value="Unassembled WGS sequence"/>
</dbReference>
<dbReference type="SUPFAM" id="SSF52540">
    <property type="entry name" value="P-loop containing nucleoside triphosphate hydrolases"/>
    <property type="match status" value="1"/>
</dbReference>
<evidence type="ECO:0000313" key="2">
    <source>
        <dbReference type="Proteomes" id="UP000527143"/>
    </source>
</evidence>
<evidence type="ECO:0008006" key="3">
    <source>
        <dbReference type="Google" id="ProtNLM"/>
    </source>
</evidence>
<dbReference type="Pfam" id="PF13671">
    <property type="entry name" value="AAA_33"/>
    <property type="match status" value="1"/>
</dbReference>
<dbReference type="InterPro" id="IPR027417">
    <property type="entry name" value="P-loop_NTPase"/>
</dbReference>
<sequence>MAAGAETESALLGSLLGEPSIDFPILRRTADALGASHAAAPRDAAAPFLNHLASLARLPVQQAELQRQADHLKRRAQTGRVRQGADGTGEDVLFGLARAGAVLLAHNLAQEASVLANRYLDVHPQGSTGWAMLPLFVSLHAGASGNAALAEGILRPSAAQLIAVGGLSGTGKSTLARLLASRSGRPPGARVIRSDVFRKRLAGVAPEARLAPSHYTPRNDRDTYEALFQSADDHLACGSSVILDAVFMNRSERDVAHALALKARVPFIGIWLEAPERDRIERVTVRRSDASDASASVVREQSRRPVGELSAWHRIRTNRPLELIVAAARGALERSTG</sequence>
<dbReference type="RefSeq" id="WP_184086984.1">
    <property type="nucleotide sequence ID" value="NZ_JACIJF010000004.1"/>
</dbReference>
<proteinExistence type="predicted"/>
<dbReference type="Gene3D" id="3.40.50.300">
    <property type="entry name" value="P-loop containing nucleotide triphosphate hydrolases"/>
    <property type="match status" value="1"/>
</dbReference>
<dbReference type="PANTHER" id="PTHR43883:SF1">
    <property type="entry name" value="GLUCONOKINASE"/>
    <property type="match status" value="1"/>
</dbReference>
<accession>A0A840YIS3</accession>
<name>A0A840YIS3_9SPHN</name>
<protein>
    <recommendedName>
        <fullName evidence="3">Aminoglycoside phosphotransferase</fullName>
    </recommendedName>
</protein>